<evidence type="ECO:0000256" key="1">
    <source>
        <dbReference type="ARBA" id="ARBA00022614"/>
    </source>
</evidence>
<dbReference type="Proteomes" id="UP000549394">
    <property type="component" value="Unassembled WGS sequence"/>
</dbReference>
<dbReference type="SMART" id="SM00369">
    <property type="entry name" value="LRR_TYP"/>
    <property type="match status" value="5"/>
</dbReference>
<dbReference type="Gene3D" id="3.80.10.10">
    <property type="entry name" value="Ribonuclease Inhibitor"/>
    <property type="match status" value="1"/>
</dbReference>
<dbReference type="PANTHER" id="PTHR48051">
    <property type="match status" value="1"/>
</dbReference>
<dbReference type="InterPro" id="IPR055414">
    <property type="entry name" value="LRR_R13L4/SHOC2-like"/>
</dbReference>
<dbReference type="InterPro" id="IPR003591">
    <property type="entry name" value="Leu-rich_rpt_typical-subtyp"/>
</dbReference>
<dbReference type="GO" id="GO:0005737">
    <property type="term" value="C:cytoplasm"/>
    <property type="evidence" value="ECO:0007669"/>
    <property type="project" value="TreeGrafter"/>
</dbReference>
<name>A0A7I8V5L0_9ANNE</name>
<dbReference type="AlphaFoldDB" id="A0A7I8V5L0"/>
<protein>
    <submittedName>
        <fullName evidence="4">DgyrCDS199</fullName>
    </submittedName>
</protein>
<keyword evidence="5" id="KW-1185">Reference proteome</keyword>
<evidence type="ECO:0000256" key="2">
    <source>
        <dbReference type="ARBA" id="ARBA00022737"/>
    </source>
</evidence>
<reference evidence="4 5" key="1">
    <citation type="submission" date="2020-08" db="EMBL/GenBank/DDBJ databases">
        <authorList>
            <person name="Hejnol A."/>
        </authorList>
    </citation>
    <scope>NUCLEOTIDE SEQUENCE [LARGE SCALE GENOMIC DNA]</scope>
</reference>
<dbReference type="InterPro" id="IPR001611">
    <property type="entry name" value="Leu-rich_rpt"/>
</dbReference>
<dbReference type="EMBL" id="CAJFCJ010000001">
    <property type="protein sequence ID" value="CAD5110837.1"/>
    <property type="molecule type" value="Genomic_DNA"/>
</dbReference>
<keyword evidence="1" id="KW-0433">Leucine-rich repeat</keyword>
<evidence type="ECO:0000259" key="3">
    <source>
        <dbReference type="Pfam" id="PF23598"/>
    </source>
</evidence>
<dbReference type="SMART" id="SM00364">
    <property type="entry name" value="LRR_BAC"/>
    <property type="match status" value="4"/>
</dbReference>
<evidence type="ECO:0000313" key="5">
    <source>
        <dbReference type="Proteomes" id="UP000549394"/>
    </source>
</evidence>
<dbReference type="Pfam" id="PF23598">
    <property type="entry name" value="LRR_14"/>
    <property type="match status" value="1"/>
</dbReference>
<dbReference type="InterPro" id="IPR032675">
    <property type="entry name" value="LRR_dom_sf"/>
</dbReference>
<dbReference type="PANTHER" id="PTHR48051:SF1">
    <property type="entry name" value="RAS SUPPRESSOR PROTEIN 1"/>
    <property type="match status" value="1"/>
</dbReference>
<dbReference type="Pfam" id="PF00560">
    <property type="entry name" value="LRR_1"/>
    <property type="match status" value="1"/>
</dbReference>
<dbReference type="OrthoDB" id="660555at2759"/>
<dbReference type="SUPFAM" id="SSF52058">
    <property type="entry name" value="L domain-like"/>
    <property type="match status" value="1"/>
</dbReference>
<dbReference type="PROSITE" id="PS51450">
    <property type="entry name" value="LRR"/>
    <property type="match status" value="1"/>
</dbReference>
<feature type="domain" description="Disease resistance R13L4/SHOC-2-like LRR" evidence="3">
    <location>
        <begin position="101"/>
        <end position="208"/>
    </location>
</feature>
<gene>
    <name evidence="4" type="ORF">DGYR_LOCUS197</name>
</gene>
<sequence length="353" mass="40748">MSDILLLKALKSQPKNVNLNNKHLKKLPKLVGKLTSVLQLELKHNQLSELPDEFGQLEQLEVLNIGNNKFEDLPSALRHCINLLKLHAFSNNITSLNPIVLNNLDRLTVLNLNHNLLKTLPPEICRLANLEVLSVEHNELVELPFEMCALMNLKEFRANCNKLQALPLEFGFLMNLEQLHLAMNKLKELPENLGKCYKLRVLDIAANELRIFPTEFIELPLKEFYWEENPLLKHMPVKSIQEEEVLSLKEIAARFVMKELKDRWSYLRRSIRHYPAIREMLSQSSRCALCGEAFLNTWLECVRFIDSEQINTLKITPRHGGNKPPLLPVRALLCSYKCFNSSGHKFYGVAFPQ</sequence>
<comment type="caution">
    <text evidence="4">The sequence shown here is derived from an EMBL/GenBank/DDBJ whole genome shotgun (WGS) entry which is preliminary data.</text>
</comment>
<accession>A0A7I8V5L0</accession>
<organism evidence="4 5">
    <name type="scientific">Dimorphilus gyrociliatus</name>
    <dbReference type="NCBI Taxonomy" id="2664684"/>
    <lineage>
        <taxon>Eukaryota</taxon>
        <taxon>Metazoa</taxon>
        <taxon>Spiralia</taxon>
        <taxon>Lophotrochozoa</taxon>
        <taxon>Annelida</taxon>
        <taxon>Polychaeta</taxon>
        <taxon>Polychaeta incertae sedis</taxon>
        <taxon>Dinophilidae</taxon>
        <taxon>Dimorphilus</taxon>
    </lineage>
</organism>
<keyword evidence="2" id="KW-0677">Repeat</keyword>
<dbReference type="InterPro" id="IPR050216">
    <property type="entry name" value="LRR_domain-containing"/>
</dbReference>
<proteinExistence type="predicted"/>
<evidence type="ECO:0000313" key="4">
    <source>
        <dbReference type="EMBL" id="CAD5110837.1"/>
    </source>
</evidence>